<dbReference type="EMBL" id="JAKRVX010000001">
    <property type="protein sequence ID" value="MCL9815702.1"/>
    <property type="molecule type" value="Genomic_DNA"/>
</dbReference>
<protein>
    <recommendedName>
        <fullName evidence="3">Archaeal Zn-finger protein</fullName>
    </recommendedName>
</protein>
<accession>A0AAE3FU88</accession>
<dbReference type="AlphaFoldDB" id="A0AAE3FU88"/>
<dbReference type="PANTHER" id="PTHR42195:SF1">
    <property type="entry name" value="ZINC FINGER PROTEIN"/>
    <property type="match status" value="1"/>
</dbReference>
<dbReference type="RefSeq" id="WP_250582570.1">
    <property type="nucleotide sequence ID" value="NZ_JAKRVX010000001.1"/>
</dbReference>
<reference evidence="1" key="2">
    <citation type="submission" date="2022-02" db="EMBL/GenBank/DDBJ databases">
        <authorList>
            <person name="Elcheninov A.G."/>
            <person name="Sorokin D.Y."/>
            <person name="Kublanov I.V."/>
        </authorList>
    </citation>
    <scope>NUCLEOTIDE SEQUENCE</scope>
    <source>
        <strain evidence="1">AArc-St2</strain>
    </source>
</reference>
<dbReference type="InterPro" id="IPR012041">
    <property type="entry name" value="Znf_CPxCG-like"/>
</dbReference>
<comment type="caution">
    <text evidence="1">The sequence shown here is derived from an EMBL/GenBank/DDBJ whole genome shotgun (WGS) entry which is preliminary data.</text>
</comment>
<sequence>MSDIHAGDRVALVCPSCSPYDEAVHEVLKPGGHTTVRCTECHHVHKAQIDVAQDIEISVIVSHDDDSFRTRLEADPNETVETGDEFIVDTEEAIHQVRVTSIELGQDRRTEHAQMDEVRAVWTRVVDNVSVNVTLHPKDGSRDDTRSISVQVPGDYEFRVGDTESFGDDEFTIEGLYVRGDASGYNFDKFDHEGDMVFAKDLKRIYARDETTTAWSAW</sequence>
<name>A0AAE3FU88_9EURY</name>
<dbReference type="Proteomes" id="UP001203207">
    <property type="component" value="Unassembled WGS sequence"/>
</dbReference>
<evidence type="ECO:0000313" key="2">
    <source>
        <dbReference type="Proteomes" id="UP001203207"/>
    </source>
</evidence>
<dbReference type="PIRSF" id="PIRSF015877">
    <property type="entry name" value="UCP015877"/>
    <property type="match status" value="1"/>
</dbReference>
<proteinExistence type="predicted"/>
<dbReference type="Pfam" id="PF19769">
    <property type="entry name" value="CPxCG_zf"/>
    <property type="match status" value="1"/>
</dbReference>
<gene>
    <name evidence="1" type="ORF">AArcSt2_01985</name>
</gene>
<evidence type="ECO:0008006" key="3">
    <source>
        <dbReference type="Google" id="ProtNLM"/>
    </source>
</evidence>
<evidence type="ECO:0000313" key="1">
    <source>
        <dbReference type="EMBL" id="MCL9815702.1"/>
    </source>
</evidence>
<keyword evidence="2" id="KW-1185">Reference proteome</keyword>
<reference evidence="1" key="1">
    <citation type="journal article" date="2022" name="Syst. Appl. Microbiol.">
        <title>Natronocalculus amylovorans gen. nov., sp. nov., and Natranaeroarchaeum aerophilus sp. nov., dominant culturable amylolytic natronoarchaea from hypersaline soda lakes in southwestern Siberia.</title>
        <authorList>
            <person name="Sorokin D.Y."/>
            <person name="Elcheninov A.G."/>
            <person name="Khizhniak T.V."/>
            <person name="Koenen M."/>
            <person name="Bale N.J."/>
            <person name="Damste J.S.S."/>
            <person name="Kublanov I.V."/>
        </authorList>
    </citation>
    <scope>NUCLEOTIDE SEQUENCE</scope>
    <source>
        <strain evidence="1">AArc-St2</strain>
    </source>
</reference>
<organism evidence="1 2">
    <name type="scientific">Natronocalculus amylovorans</name>
    <dbReference type="NCBI Taxonomy" id="2917812"/>
    <lineage>
        <taxon>Archaea</taxon>
        <taxon>Methanobacteriati</taxon>
        <taxon>Methanobacteriota</taxon>
        <taxon>Stenosarchaea group</taxon>
        <taxon>Halobacteria</taxon>
        <taxon>Halobacteriales</taxon>
        <taxon>Haloferacaceae</taxon>
        <taxon>Natronocalculus</taxon>
    </lineage>
</organism>
<dbReference type="PANTHER" id="PTHR42195">
    <property type="entry name" value="UCP015877 FAMILY PROTEIN"/>
    <property type="match status" value="1"/>
</dbReference>